<name>Q4QBH6_LEIMA</name>
<dbReference type="VEuPathDB" id="TriTrypDB:LmjF.23.0010"/>
<keyword evidence="2" id="KW-1185">Reference proteome</keyword>
<evidence type="ECO:0000313" key="2">
    <source>
        <dbReference type="Proteomes" id="UP000000542"/>
    </source>
</evidence>
<dbReference type="GeneID" id="5652168"/>
<reference evidence="1 2" key="2">
    <citation type="journal article" date="2011" name="Genome Res.">
        <title>Chromosome and gene copy number variation allow major structural change between species and strains of Leishmania.</title>
        <authorList>
            <person name="Rogers M.B."/>
            <person name="Hilley J.D."/>
            <person name="Dickens N.J."/>
            <person name="Wilkes J."/>
            <person name="Bates P.A."/>
            <person name="Depledge D.P."/>
            <person name="Harris D."/>
            <person name="Her Y."/>
            <person name="Herzyk P."/>
            <person name="Imamura H."/>
            <person name="Otto T.D."/>
            <person name="Sanders M."/>
            <person name="Seeger K."/>
            <person name="Dujardin J.C."/>
            <person name="Berriman M."/>
            <person name="Smith D.F."/>
            <person name="Hertz-Fowler C."/>
            <person name="Mottram J.C."/>
        </authorList>
    </citation>
    <scope>NUCLEOTIDE SEQUENCE [LARGE SCALE GENOMIC DNA]</scope>
    <source>
        <strain evidence="2">MHOM/IL/81/Friedlin</strain>
    </source>
</reference>
<dbReference type="AlphaFoldDB" id="Q4QBH6"/>
<gene>
    <name evidence="1" type="ORF">LMJF_23_0010</name>
</gene>
<organism evidence="1 2">
    <name type="scientific">Leishmania major</name>
    <dbReference type="NCBI Taxonomy" id="5664"/>
    <lineage>
        <taxon>Eukaryota</taxon>
        <taxon>Discoba</taxon>
        <taxon>Euglenozoa</taxon>
        <taxon>Kinetoplastea</taxon>
        <taxon>Metakinetoplastina</taxon>
        <taxon>Trypanosomatida</taxon>
        <taxon>Trypanosomatidae</taxon>
        <taxon>Leishmaniinae</taxon>
        <taxon>Leishmania</taxon>
    </lineage>
</organism>
<accession>Q4QBH6</accession>
<dbReference type="Proteomes" id="UP000000542">
    <property type="component" value="Chromosome 23"/>
</dbReference>
<proteinExistence type="predicted"/>
<dbReference type="OMA" id="VCKFLHR"/>
<dbReference type="EMBL" id="FR796419">
    <property type="protein sequence ID" value="CAJ03807.1"/>
    <property type="molecule type" value="Genomic_DNA"/>
</dbReference>
<sequence length="613" mass="67115">MWDPLSYIYQAVGSKHTESSSATLPSFYEYTTRPFLLKKEEEQLHSKMAAERVAWKSLSLSFCGKDYAAHYSSDRGSEEFVQDLRVVVKSIEDDLMRGESIYSGFLEQVDKLQKEIRGAAVDVVFDNDLSVDTLYIREGFLCCELRKRLRVPATVSTLLLERGSFHFLIKGEGCTVCMTAMIDNDGAPVHYEGVVLESDTLCCSNGICRSGRGSKDRCFVTVFSGDEMGCAAGLLLAEGVVGGEHVEKTLRTLVDAGVLVCFSSVYNDGSVCQYEQHAQESDISAVPAAAQHYAAARRTRVVRCSRNADAMHLLNADVSKGMPPDVAALDLALRSPPLVATMQTVPGPSYFEVVRCVGPLGVLDGPLALSIAHDSPLHNNVLKHGDTIVLFHVADQDVWKKGPSRQWLVPARCDAAKTKAGCFSVPRCCSVAGVLLFTTERSFSAGDSAVVIGKLADANRTEQPLCAPFSRFSSLFHYTPFVCKFLHRQHGPIGFVGFSFAFCSTAPLLAMALLPLHVTDFISSETDVDPTITLFFFRREYGGFSVRNYPYFTDALPCPLHRLIDEKTSLVAGTATCRLLQVESLLGESSTFMMLSVSRVAFDGSDILQFGEC</sequence>
<dbReference type="InParanoid" id="Q4QBH6"/>
<dbReference type="eggNOG" id="ENOG502SMKJ">
    <property type="taxonomic scope" value="Eukaryota"/>
</dbReference>
<protein>
    <submittedName>
        <fullName evidence="1">Uncharacterized protein</fullName>
    </submittedName>
</protein>
<dbReference type="RefSeq" id="XP_001683322.1">
    <property type="nucleotide sequence ID" value="XM_001683270.1"/>
</dbReference>
<reference evidence="1 2" key="1">
    <citation type="journal article" date="2005" name="Science">
        <title>The genome of the kinetoplastid parasite, Leishmania major.</title>
        <authorList>
            <person name="Ivens A.C."/>
            <person name="Peacock C.S."/>
            <person name="Worthey E.A."/>
            <person name="Murphy L."/>
            <person name="Aggarwal G."/>
            <person name="Berriman M."/>
            <person name="Sisk E."/>
            <person name="Rajandream M.A."/>
            <person name="Adlem E."/>
            <person name="Aert R."/>
            <person name="Anupama A."/>
            <person name="Apostolou Z."/>
            <person name="Attipoe P."/>
            <person name="Bason N."/>
            <person name="Bauser C."/>
            <person name="Beck A."/>
            <person name="Beverley S.M."/>
            <person name="Bianchettin G."/>
            <person name="Borzym K."/>
            <person name="Bothe G."/>
            <person name="Bruschi C.V."/>
            <person name="Collins M."/>
            <person name="Cadag E."/>
            <person name="Ciarloni L."/>
            <person name="Clayton C."/>
            <person name="Coulson R.M."/>
            <person name="Cronin A."/>
            <person name="Cruz A.K."/>
            <person name="Davies R.M."/>
            <person name="De Gaudenzi J."/>
            <person name="Dobson D.E."/>
            <person name="Duesterhoeft A."/>
            <person name="Fazelina G."/>
            <person name="Fosker N."/>
            <person name="Frasch A.C."/>
            <person name="Fraser A."/>
            <person name="Fuchs M."/>
            <person name="Gabel C."/>
            <person name="Goble A."/>
            <person name="Goffeau A."/>
            <person name="Harris D."/>
            <person name="Hertz-Fowler C."/>
            <person name="Hilbert H."/>
            <person name="Horn D."/>
            <person name="Huang Y."/>
            <person name="Klages S."/>
            <person name="Knights A."/>
            <person name="Kube M."/>
            <person name="Larke N."/>
            <person name="Litvin L."/>
            <person name="Lord A."/>
            <person name="Louie T."/>
            <person name="Marra M."/>
            <person name="Masuy D."/>
            <person name="Matthews K."/>
            <person name="Michaeli S."/>
            <person name="Mottram J.C."/>
            <person name="Muller-Auer S."/>
            <person name="Munden H."/>
            <person name="Nelson S."/>
            <person name="Norbertczak H."/>
            <person name="Oliver K."/>
            <person name="O'neil S."/>
            <person name="Pentony M."/>
            <person name="Pohl T.M."/>
            <person name="Price C."/>
            <person name="Purnelle B."/>
            <person name="Quail M.A."/>
            <person name="Rabbinowitsch E."/>
            <person name="Reinhardt R."/>
            <person name="Rieger M."/>
            <person name="Rinta J."/>
            <person name="Robben J."/>
            <person name="Robertson L."/>
            <person name="Ruiz J.C."/>
            <person name="Rutter S."/>
            <person name="Saunders D."/>
            <person name="Schafer M."/>
            <person name="Schein J."/>
            <person name="Schwartz D.C."/>
            <person name="Seeger K."/>
            <person name="Seyler A."/>
            <person name="Sharp S."/>
            <person name="Shin H."/>
            <person name="Sivam D."/>
            <person name="Squares R."/>
            <person name="Squares S."/>
            <person name="Tosato V."/>
            <person name="Vogt C."/>
            <person name="Volckaert G."/>
            <person name="Wambutt R."/>
            <person name="Warren T."/>
            <person name="Wedler H."/>
            <person name="Woodward J."/>
            <person name="Zhou S."/>
            <person name="Zimmermann W."/>
            <person name="Smith D.F."/>
            <person name="Blackwell J.M."/>
            <person name="Stuart K.D."/>
            <person name="Barrell B."/>
            <person name="Myler P.J."/>
        </authorList>
    </citation>
    <scope>NUCLEOTIDE SEQUENCE [LARGE SCALE GENOMIC DNA]</scope>
    <source>
        <strain evidence="2">MHOM/IL/81/Friedlin</strain>
    </source>
</reference>
<dbReference type="KEGG" id="lma:LMJF_23_0010"/>
<dbReference type="VEuPathDB" id="TriTrypDB:LMJFC_230005100"/>
<evidence type="ECO:0000313" key="1">
    <source>
        <dbReference type="EMBL" id="CAJ03807.1"/>
    </source>
</evidence>
<dbReference type="HOGENOM" id="CLU_445838_0_0_1"/>